<evidence type="ECO:0000256" key="6">
    <source>
        <dbReference type="ARBA" id="ARBA00022989"/>
    </source>
</evidence>
<keyword evidence="5" id="KW-0029">Amino-acid transport</keyword>
<dbReference type="CDD" id="cd06582">
    <property type="entry name" value="TM_PBP1_LivH_like"/>
    <property type="match status" value="1"/>
</dbReference>
<comment type="similarity">
    <text evidence="8">Belongs to the binding-protein-dependent transport system permease family. LivHM subfamily.</text>
</comment>
<feature type="transmembrane region" description="Helical" evidence="9">
    <location>
        <begin position="189"/>
        <end position="207"/>
    </location>
</feature>
<comment type="caution">
    <text evidence="10">The sequence shown here is derived from an EMBL/GenBank/DDBJ whole genome shotgun (WGS) entry which is preliminary data.</text>
</comment>
<dbReference type="AlphaFoldDB" id="A0A0R3K2I2"/>
<evidence type="ECO:0008006" key="12">
    <source>
        <dbReference type="Google" id="ProtNLM"/>
    </source>
</evidence>
<gene>
    <name evidence="10" type="ORF">CP49_36565</name>
</gene>
<evidence type="ECO:0000256" key="7">
    <source>
        <dbReference type="ARBA" id="ARBA00023136"/>
    </source>
</evidence>
<evidence type="ECO:0000313" key="10">
    <source>
        <dbReference type="EMBL" id="KRQ89825.1"/>
    </source>
</evidence>
<feature type="transmembrane region" description="Helical" evidence="9">
    <location>
        <begin position="134"/>
        <end position="158"/>
    </location>
</feature>
<evidence type="ECO:0000256" key="9">
    <source>
        <dbReference type="SAM" id="Phobius"/>
    </source>
</evidence>
<evidence type="ECO:0000256" key="1">
    <source>
        <dbReference type="ARBA" id="ARBA00004651"/>
    </source>
</evidence>
<keyword evidence="7 9" id="KW-0472">Membrane</keyword>
<feature type="transmembrane region" description="Helical" evidence="9">
    <location>
        <begin position="61"/>
        <end position="80"/>
    </location>
</feature>
<dbReference type="Pfam" id="PF02653">
    <property type="entry name" value="BPD_transp_2"/>
    <property type="match status" value="1"/>
</dbReference>
<organism evidence="10 11">
    <name type="scientific">Bradyrhizobium valentinum</name>
    <dbReference type="NCBI Taxonomy" id="1518501"/>
    <lineage>
        <taxon>Bacteria</taxon>
        <taxon>Pseudomonadati</taxon>
        <taxon>Pseudomonadota</taxon>
        <taxon>Alphaproteobacteria</taxon>
        <taxon>Hyphomicrobiales</taxon>
        <taxon>Nitrobacteraceae</taxon>
        <taxon>Bradyrhizobium</taxon>
    </lineage>
</organism>
<feature type="transmembrane region" description="Helical" evidence="9">
    <location>
        <begin position="35"/>
        <end position="55"/>
    </location>
</feature>
<dbReference type="InterPro" id="IPR052157">
    <property type="entry name" value="BCAA_transport_permease"/>
</dbReference>
<evidence type="ECO:0000256" key="5">
    <source>
        <dbReference type="ARBA" id="ARBA00022970"/>
    </source>
</evidence>
<evidence type="ECO:0000256" key="3">
    <source>
        <dbReference type="ARBA" id="ARBA00022475"/>
    </source>
</evidence>
<dbReference type="PANTHER" id="PTHR11795">
    <property type="entry name" value="BRANCHED-CHAIN AMINO ACID TRANSPORT SYSTEM PERMEASE PROTEIN LIVH"/>
    <property type="match status" value="1"/>
</dbReference>
<dbReference type="Proteomes" id="UP000051913">
    <property type="component" value="Unassembled WGS sequence"/>
</dbReference>
<dbReference type="GO" id="GO:0022857">
    <property type="term" value="F:transmembrane transporter activity"/>
    <property type="evidence" value="ECO:0007669"/>
    <property type="project" value="InterPro"/>
</dbReference>
<feature type="transmembrane region" description="Helical" evidence="9">
    <location>
        <begin position="255"/>
        <end position="276"/>
    </location>
</feature>
<evidence type="ECO:0000256" key="8">
    <source>
        <dbReference type="ARBA" id="ARBA00037998"/>
    </source>
</evidence>
<dbReference type="InterPro" id="IPR001851">
    <property type="entry name" value="ABC_transp_permease"/>
</dbReference>
<name>A0A0R3K2I2_9BRAD</name>
<feature type="transmembrane region" description="Helical" evidence="9">
    <location>
        <begin position="6"/>
        <end position="28"/>
    </location>
</feature>
<protein>
    <recommendedName>
        <fullName evidence="12">Branched-chain amino acid ABC transporter permease</fullName>
    </recommendedName>
</protein>
<dbReference type="PANTHER" id="PTHR11795:SF445">
    <property type="entry name" value="AMINO ACID ABC TRANSPORTER PERMEASE PROTEIN"/>
    <property type="match status" value="1"/>
</dbReference>
<sequence>MSQLIIGQLLNGVIVGSLYGIIALGVTLTFGLTGIVNFALGAFMMLGAYATWYLYDVLGWPYVPAVFGAVIAVGIIGYLCDRALFQFTRGNLVNGLLVSIGMISVFEALVLAAFTTTPRDLTYVLPGALHVGGLILPKIKVAVCGVFLAVIFGTYFALTRTWLGRAAFSYAQNPEAAALMGIRTGRLQTIVVVYSTALAGLGGGLYASMYSIDPTIGSGYVLKAVEAAILAGIGSVIGALGGGIILGVSENIGSVFLPSAFRDAYGLVFLIAILLVRPSGLFGDRS</sequence>
<keyword evidence="6 9" id="KW-1133">Transmembrane helix</keyword>
<dbReference type="GO" id="GO:0005886">
    <property type="term" value="C:plasma membrane"/>
    <property type="evidence" value="ECO:0007669"/>
    <property type="project" value="UniProtKB-SubCell"/>
</dbReference>
<feature type="transmembrane region" description="Helical" evidence="9">
    <location>
        <begin position="227"/>
        <end position="248"/>
    </location>
</feature>
<proteinExistence type="inferred from homology"/>
<accession>A0A0R3K2I2</accession>
<keyword evidence="11" id="KW-1185">Reference proteome</keyword>
<feature type="transmembrane region" description="Helical" evidence="9">
    <location>
        <begin position="92"/>
        <end position="114"/>
    </location>
</feature>
<evidence type="ECO:0000256" key="4">
    <source>
        <dbReference type="ARBA" id="ARBA00022692"/>
    </source>
</evidence>
<comment type="subcellular location">
    <subcellularLocation>
        <location evidence="1">Cell membrane</location>
        <topology evidence="1">Multi-pass membrane protein</topology>
    </subcellularLocation>
</comment>
<evidence type="ECO:0000313" key="11">
    <source>
        <dbReference type="Proteomes" id="UP000051913"/>
    </source>
</evidence>
<keyword evidence="4 9" id="KW-0812">Transmembrane</keyword>
<reference evidence="10 11" key="1">
    <citation type="submission" date="2014-03" db="EMBL/GenBank/DDBJ databases">
        <title>Bradyrhizobium valentinum sp. nov., isolated from effective nodules of Lupinus mariae-josephae, a lupine endemic of basic-lime soils in Eastern Spain.</title>
        <authorList>
            <person name="Duran D."/>
            <person name="Rey L."/>
            <person name="Navarro A."/>
            <person name="Busquets A."/>
            <person name="Imperial J."/>
            <person name="Ruiz-Argueso T."/>
        </authorList>
    </citation>
    <scope>NUCLEOTIDE SEQUENCE [LARGE SCALE GENOMIC DNA]</scope>
    <source>
        <strain evidence="10 11">LmjM3</strain>
    </source>
</reference>
<keyword evidence="2" id="KW-0813">Transport</keyword>
<keyword evidence="3" id="KW-1003">Cell membrane</keyword>
<dbReference type="EMBL" id="LLXX01000238">
    <property type="protein sequence ID" value="KRQ89825.1"/>
    <property type="molecule type" value="Genomic_DNA"/>
</dbReference>
<dbReference type="GO" id="GO:0006865">
    <property type="term" value="P:amino acid transport"/>
    <property type="evidence" value="ECO:0007669"/>
    <property type="project" value="UniProtKB-KW"/>
</dbReference>
<evidence type="ECO:0000256" key="2">
    <source>
        <dbReference type="ARBA" id="ARBA00022448"/>
    </source>
</evidence>